<dbReference type="GeneID" id="136818917"/>
<keyword evidence="1" id="KW-0040">ANK repeat</keyword>
<dbReference type="GO" id="GO:0006357">
    <property type="term" value="P:regulation of transcription by RNA polymerase II"/>
    <property type="evidence" value="ECO:0007669"/>
    <property type="project" value="TreeGrafter"/>
</dbReference>
<dbReference type="GO" id="GO:0005634">
    <property type="term" value="C:nucleus"/>
    <property type="evidence" value="ECO:0007669"/>
    <property type="project" value="TreeGrafter"/>
</dbReference>
<dbReference type="EnsemblMetazoa" id="CLYHEMT016153.1">
    <property type="protein sequence ID" value="CLYHEMP016153.1"/>
    <property type="gene ID" value="CLYHEMG016153"/>
</dbReference>
<dbReference type="SUPFAM" id="SSF81296">
    <property type="entry name" value="E set domains"/>
    <property type="match status" value="1"/>
</dbReference>
<dbReference type="Gene3D" id="2.60.40.10">
    <property type="entry name" value="Immunoglobulins"/>
    <property type="match status" value="1"/>
</dbReference>
<evidence type="ECO:0000313" key="3">
    <source>
        <dbReference type="EnsemblMetazoa" id="CLYHEMP016153.1"/>
    </source>
</evidence>
<feature type="region of interest" description="Disordered" evidence="2">
    <location>
        <begin position="817"/>
        <end position="842"/>
    </location>
</feature>
<name>A0A7M5X1G3_9CNID</name>
<dbReference type="OrthoDB" id="407555at2759"/>
<feature type="compositionally biased region" description="Polar residues" evidence="2">
    <location>
        <begin position="425"/>
        <end position="436"/>
    </location>
</feature>
<organism evidence="3 4">
    <name type="scientific">Clytia hemisphaerica</name>
    <dbReference type="NCBI Taxonomy" id="252671"/>
    <lineage>
        <taxon>Eukaryota</taxon>
        <taxon>Metazoa</taxon>
        <taxon>Cnidaria</taxon>
        <taxon>Hydrozoa</taxon>
        <taxon>Hydroidolina</taxon>
        <taxon>Leptothecata</taxon>
        <taxon>Obeliida</taxon>
        <taxon>Clytiidae</taxon>
        <taxon>Clytia</taxon>
    </lineage>
</organism>
<evidence type="ECO:0000256" key="2">
    <source>
        <dbReference type="SAM" id="MobiDB-lite"/>
    </source>
</evidence>
<dbReference type="InterPro" id="IPR036770">
    <property type="entry name" value="Ankyrin_rpt-contain_sf"/>
</dbReference>
<proteinExistence type="predicted"/>
<dbReference type="InterPro" id="IPR014756">
    <property type="entry name" value="Ig_E-set"/>
</dbReference>
<dbReference type="CDD" id="cd23767">
    <property type="entry name" value="IQCD"/>
    <property type="match status" value="2"/>
</dbReference>
<evidence type="ECO:0000256" key="1">
    <source>
        <dbReference type="ARBA" id="ARBA00023043"/>
    </source>
</evidence>
<dbReference type="GO" id="GO:0003712">
    <property type="term" value="F:transcription coregulator activity"/>
    <property type="evidence" value="ECO:0007669"/>
    <property type="project" value="TreeGrafter"/>
</dbReference>
<feature type="region of interest" description="Disordered" evidence="2">
    <location>
        <begin position="425"/>
        <end position="449"/>
    </location>
</feature>
<dbReference type="Gene3D" id="1.20.5.190">
    <property type="match status" value="1"/>
</dbReference>
<feature type="compositionally biased region" description="Polar residues" evidence="2">
    <location>
        <begin position="736"/>
        <end position="750"/>
    </location>
</feature>
<evidence type="ECO:0000313" key="4">
    <source>
        <dbReference type="Proteomes" id="UP000594262"/>
    </source>
</evidence>
<dbReference type="Gene3D" id="1.25.40.20">
    <property type="entry name" value="Ankyrin repeat-containing domain"/>
    <property type="match status" value="1"/>
</dbReference>
<sequence length="1022" mass="114490">MNKDELMVNSQKKIVAPSNSSNTSPSQNTTVSPITHSKTTTATKLQITPMSPLNIQSLKNGFIDQPSQHKPNGHILLQPAYGSKPIPNNHVGITPSLPPLTTNHAQPNALFQTSNITKLTNKEIQSSKDLDSKFLHQIIGNGFKAPSADKTLDVRNTVVKKAPGGTVQITYKNMINHSPQASNNNNLPQSNPIYILPKPVNGIGQQFGIQQQAATYHSIATSATLSNQQLIQHSMIAQPISNTINTTQTSSNKTDTSVYLIDSSHDTNQSNPITSATPTWMPNLNHQSNTFQSISIESMEFQNDHSILFSTQQNDDLSNTVDLNPFNGIDIDLSCFDTEPFDALNQLYPSGNDHQNFHDQNFDTNTDLCNEETAQNFNSTVISSINIDPITSTENLNTNTTSQDEIPMNIDSNIDSNVTDHFLSQQHNQATSQTEPRINDKQLTDKQQKEENNELKNIIDVSPELAVCTGGVKIILIGSWNAKDARYQCQFGSCCVDAELIQNGVLRCFSPKHKPGAVRLSVLCNSKTLSEEVDFTFVESSEKNWTEKIDHDDWLSISETTLADLLVKRISFISDMVTGDETNAARAFNRDALDPTLVEDKLIDVCKSLMSQTVDIDFDYKIERTMTVLHLASALGYLKLIQLLMNWVESNPNKIIQVEACPTCVDQFSLVPIMWASAKGHFTTTCVLHQWAESTIELKDACGCTSLSLAMESGHESLVEYLGRLIKKSTISRENSMNQEQFSSSLSTSFGNPGSVSSTSTSISNVDDSSPRTLGKTLAFIQSMLNEQMDDLNHAEDEEDDDASLFAAHNEFVNTRQRSVTDESVASTSQHSPASPAQNALQSPFNRQMRETAEFCEFFYKAKKIEKDFAELTLTDQEQEELYRAANVIQTAYKAYKERRKQRDQEFSSATLIQSYYRRYKQYAAFKKMQKGAVLIQNQYRAHREKSKKKYEAASLIQTNWRRYRQRKCTKSEANKLEQQASRRVNRYLQQTTKRFSREFPEEFNAPSTSSQIIDIDFGPNS</sequence>
<dbReference type="PANTHER" id="PTHR23335">
    <property type="entry name" value="CALMODULIN-BINDING TRANSCRIPTION ACTIVATOR CAMTA"/>
    <property type="match status" value="1"/>
</dbReference>
<dbReference type="Proteomes" id="UP000594262">
    <property type="component" value="Unplaced"/>
</dbReference>
<keyword evidence="4" id="KW-1185">Reference proteome</keyword>
<feature type="region of interest" description="Disordered" evidence="2">
    <location>
        <begin position="736"/>
        <end position="770"/>
    </location>
</feature>
<feature type="compositionally biased region" description="Basic and acidic residues" evidence="2">
    <location>
        <begin position="437"/>
        <end position="449"/>
    </location>
</feature>
<dbReference type="GO" id="GO:0003690">
    <property type="term" value="F:double-stranded DNA binding"/>
    <property type="evidence" value="ECO:0007669"/>
    <property type="project" value="TreeGrafter"/>
</dbReference>
<evidence type="ECO:0008006" key="5">
    <source>
        <dbReference type="Google" id="ProtNLM"/>
    </source>
</evidence>
<dbReference type="PROSITE" id="PS50096">
    <property type="entry name" value="IQ"/>
    <property type="match status" value="1"/>
</dbReference>
<dbReference type="InterPro" id="IPR013783">
    <property type="entry name" value="Ig-like_fold"/>
</dbReference>
<dbReference type="SMART" id="SM00015">
    <property type="entry name" value="IQ"/>
    <property type="match status" value="4"/>
</dbReference>
<feature type="compositionally biased region" description="Low complexity" evidence="2">
    <location>
        <begin position="751"/>
        <end position="768"/>
    </location>
</feature>
<dbReference type="SUPFAM" id="SSF48403">
    <property type="entry name" value="Ankyrin repeat"/>
    <property type="match status" value="1"/>
</dbReference>
<protein>
    <recommendedName>
        <fullName evidence="5">IPT/TIG domain-containing protein</fullName>
    </recommendedName>
</protein>
<feature type="region of interest" description="Disordered" evidence="2">
    <location>
        <begin position="1"/>
        <end position="42"/>
    </location>
</feature>
<dbReference type="AlphaFoldDB" id="A0A7M5X1G3"/>
<feature type="compositionally biased region" description="Low complexity" evidence="2">
    <location>
        <begin position="17"/>
        <end position="33"/>
    </location>
</feature>
<dbReference type="PANTHER" id="PTHR23335:SF1">
    <property type="entry name" value="CALMODULIN-BINDING TRANSCRIPTION ACTIVATOR, ISOFORM F"/>
    <property type="match status" value="1"/>
</dbReference>
<dbReference type="InterPro" id="IPR000048">
    <property type="entry name" value="IQ_motif_EF-hand-BS"/>
</dbReference>
<accession>A0A7M5X1G3</accession>
<dbReference type="Pfam" id="PF00612">
    <property type="entry name" value="IQ"/>
    <property type="match status" value="2"/>
</dbReference>
<dbReference type="RefSeq" id="XP_066931259.1">
    <property type="nucleotide sequence ID" value="XM_067075158.1"/>
</dbReference>
<reference evidence="3" key="1">
    <citation type="submission" date="2021-01" db="UniProtKB">
        <authorList>
            <consortium name="EnsemblMetazoa"/>
        </authorList>
    </citation>
    <scope>IDENTIFICATION</scope>
</reference>